<dbReference type="PANTHER" id="PTHR43205:SF12">
    <property type="entry name" value="OS06G0602900 PROTEIN"/>
    <property type="match status" value="1"/>
</dbReference>
<dbReference type="InterPro" id="IPR036291">
    <property type="entry name" value="NAD(P)-bd_dom_sf"/>
</dbReference>
<dbReference type="SUPFAM" id="SSF51735">
    <property type="entry name" value="NAD(P)-binding Rossmann-fold domains"/>
    <property type="match status" value="1"/>
</dbReference>
<protein>
    <submittedName>
        <fullName evidence="2">Alcohol dehydrogenase superfamily, zinc-type</fullName>
    </submittedName>
</protein>
<feature type="signal peptide" evidence="1">
    <location>
        <begin position="1"/>
        <end position="18"/>
    </location>
</feature>
<dbReference type="GO" id="GO:0016628">
    <property type="term" value="F:oxidoreductase activity, acting on the CH-CH group of donors, NAD or NADP as acceptor"/>
    <property type="evidence" value="ECO:0007669"/>
    <property type="project" value="InterPro"/>
</dbReference>
<dbReference type="EMBL" id="JXTB01000469">
    <property type="protein sequence ID" value="PON39335.1"/>
    <property type="molecule type" value="Genomic_DNA"/>
</dbReference>
<keyword evidence="3" id="KW-1185">Reference proteome</keyword>
<keyword evidence="1" id="KW-0732">Signal</keyword>
<reference evidence="3" key="1">
    <citation type="submission" date="2016-06" db="EMBL/GenBank/DDBJ databases">
        <title>Parallel loss of symbiosis genes in relatives of nitrogen-fixing non-legume Parasponia.</title>
        <authorList>
            <person name="Van Velzen R."/>
            <person name="Holmer R."/>
            <person name="Bu F."/>
            <person name="Rutten L."/>
            <person name="Van Zeijl A."/>
            <person name="Liu W."/>
            <person name="Santuari L."/>
            <person name="Cao Q."/>
            <person name="Sharma T."/>
            <person name="Shen D."/>
            <person name="Roswanjaya Y."/>
            <person name="Wardhani T."/>
            <person name="Kalhor M.S."/>
            <person name="Jansen J."/>
            <person name="Van den Hoogen J."/>
            <person name="Gungor B."/>
            <person name="Hartog M."/>
            <person name="Hontelez J."/>
            <person name="Verver J."/>
            <person name="Yang W.-C."/>
            <person name="Schijlen E."/>
            <person name="Repin R."/>
            <person name="Schilthuizen M."/>
            <person name="Schranz E."/>
            <person name="Heidstra R."/>
            <person name="Miyata K."/>
            <person name="Fedorova E."/>
            <person name="Kohlen W."/>
            <person name="Bisseling T."/>
            <person name="Smit S."/>
            <person name="Geurts R."/>
        </authorList>
    </citation>
    <scope>NUCLEOTIDE SEQUENCE [LARGE SCALE GENOMIC DNA]</scope>
    <source>
        <strain evidence="3">cv. WU1-14</strain>
    </source>
</reference>
<dbReference type="AlphaFoldDB" id="A0A2P5AS21"/>
<proteinExistence type="predicted"/>
<sequence>MLNTSVVMLLAMLEVALLRDKLGFNDAFNYKDKPDLKLALKKNFLDGIDIYFDNVGAEMLEVVVANMNTFGGIEVCEVIFKYTDASK</sequence>
<organism evidence="2 3">
    <name type="scientific">Parasponia andersonii</name>
    <name type="common">Sponia andersonii</name>
    <dbReference type="NCBI Taxonomy" id="3476"/>
    <lineage>
        <taxon>Eukaryota</taxon>
        <taxon>Viridiplantae</taxon>
        <taxon>Streptophyta</taxon>
        <taxon>Embryophyta</taxon>
        <taxon>Tracheophyta</taxon>
        <taxon>Spermatophyta</taxon>
        <taxon>Magnoliopsida</taxon>
        <taxon>eudicotyledons</taxon>
        <taxon>Gunneridae</taxon>
        <taxon>Pentapetalae</taxon>
        <taxon>rosids</taxon>
        <taxon>fabids</taxon>
        <taxon>Rosales</taxon>
        <taxon>Cannabaceae</taxon>
        <taxon>Parasponia</taxon>
    </lineage>
</organism>
<feature type="chain" id="PRO_5015158905" evidence="1">
    <location>
        <begin position="19"/>
        <end position="87"/>
    </location>
</feature>
<comment type="caution">
    <text evidence="2">The sequence shown here is derived from an EMBL/GenBank/DDBJ whole genome shotgun (WGS) entry which is preliminary data.</text>
</comment>
<dbReference type="PANTHER" id="PTHR43205">
    <property type="entry name" value="PROSTAGLANDIN REDUCTASE"/>
    <property type="match status" value="1"/>
</dbReference>
<accession>A0A2P5AS21</accession>
<dbReference type="InterPro" id="IPR045010">
    <property type="entry name" value="MDR_fam"/>
</dbReference>
<evidence type="ECO:0000313" key="3">
    <source>
        <dbReference type="Proteomes" id="UP000237105"/>
    </source>
</evidence>
<evidence type="ECO:0000256" key="1">
    <source>
        <dbReference type="SAM" id="SignalP"/>
    </source>
</evidence>
<gene>
    <name evidence="2" type="ORF">PanWU01x14_305890</name>
</gene>
<dbReference type="Gene3D" id="3.40.50.720">
    <property type="entry name" value="NAD(P)-binding Rossmann-like Domain"/>
    <property type="match status" value="1"/>
</dbReference>
<evidence type="ECO:0000313" key="2">
    <source>
        <dbReference type="EMBL" id="PON39335.1"/>
    </source>
</evidence>
<name>A0A2P5AS21_PARAD</name>
<dbReference type="OrthoDB" id="809632at2759"/>
<dbReference type="Proteomes" id="UP000237105">
    <property type="component" value="Unassembled WGS sequence"/>
</dbReference>